<dbReference type="Pfam" id="PF01435">
    <property type="entry name" value="Peptidase_M48"/>
    <property type="match status" value="1"/>
</dbReference>
<keyword evidence="8" id="KW-1133">Transmembrane helix</keyword>
<dbReference type="PANTHER" id="PTHR22726">
    <property type="entry name" value="METALLOENDOPEPTIDASE OMA1"/>
    <property type="match status" value="1"/>
</dbReference>
<feature type="compositionally biased region" description="Basic and acidic residues" evidence="7">
    <location>
        <begin position="238"/>
        <end position="248"/>
    </location>
</feature>
<comment type="cofactor">
    <cofactor evidence="6">
        <name>Zn(2+)</name>
        <dbReference type="ChEBI" id="CHEBI:29105"/>
    </cofactor>
    <text evidence="6">Binds 1 zinc ion per subunit.</text>
</comment>
<evidence type="ECO:0000256" key="1">
    <source>
        <dbReference type="ARBA" id="ARBA00022670"/>
    </source>
</evidence>
<feature type="non-terminal residue" evidence="10">
    <location>
        <position position="1"/>
    </location>
</feature>
<keyword evidence="2" id="KW-0479">Metal-binding</keyword>
<dbReference type="Gene3D" id="3.30.2010.10">
    <property type="entry name" value="Metalloproteases ('zincins'), catalytic domain"/>
    <property type="match status" value="1"/>
</dbReference>
<dbReference type="CDD" id="cd07332">
    <property type="entry name" value="M48C_Oma1_like"/>
    <property type="match status" value="1"/>
</dbReference>
<evidence type="ECO:0000256" key="6">
    <source>
        <dbReference type="RuleBase" id="RU003983"/>
    </source>
</evidence>
<keyword evidence="8" id="KW-0472">Membrane</keyword>
<dbReference type="RefSeq" id="WP_378777730.1">
    <property type="nucleotide sequence ID" value="NZ_JBHTMX010000373.1"/>
</dbReference>
<dbReference type="EMBL" id="JBHTMX010000373">
    <property type="protein sequence ID" value="MFD1333852.1"/>
    <property type="molecule type" value="Genomic_DNA"/>
</dbReference>
<keyword evidence="5 6" id="KW-0482">Metalloprotease</keyword>
<sequence>AAPRLHAGRATEGAATRRVVLWTLAAVVSLTALGLFGLPALAEKVAPLLPWSVDRRMGEAVDAQLRFLLPTGEGGFACGETAAEAPGRVALDRLAAPLERAADLPTPLKITVVRSAIPNALALPGGPIYLFDGLIREAESADEIAGVLAHEIGHVAHRDGAKRTLQAGGLSFLFGFVLGDFAGGGAAVFVARMLSEASYSRQAETAADSYAVALMKRTGGDPTAFGALLARLTGEDEAERKRAPDGENRSPLGYLASHPDTAQRQRAIAAEAGPRGPATAPLLTPIAFKALKEICGANPPKDDDA</sequence>
<dbReference type="Proteomes" id="UP001597171">
    <property type="component" value="Unassembled WGS sequence"/>
</dbReference>
<keyword evidence="8" id="KW-0812">Transmembrane</keyword>
<evidence type="ECO:0000259" key="9">
    <source>
        <dbReference type="Pfam" id="PF01435"/>
    </source>
</evidence>
<feature type="transmembrane region" description="Helical" evidence="8">
    <location>
        <begin position="19"/>
        <end position="42"/>
    </location>
</feature>
<comment type="caution">
    <text evidence="10">The sequence shown here is derived from an EMBL/GenBank/DDBJ whole genome shotgun (WGS) entry which is preliminary data.</text>
</comment>
<dbReference type="InterPro" id="IPR001915">
    <property type="entry name" value="Peptidase_M48"/>
</dbReference>
<name>A0ABW3ZBZ6_9HYPH</name>
<evidence type="ECO:0000313" key="10">
    <source>
        <dbReference type="EMBL" id="MFD1333852.1"/>
    </source>
</evidence>
<reference evidence="11" key="1">
    <citation type="journal article" date="2019" name="Int. J. Syst. Evol. Microbiol.">
        <title>The Global Catalogue of Microorganisms (GCM) 10K type strain sequencing project: providing services to taxonomists for standard genome sequencing and annotation.</title>
        <authorList>
            <consortium name="The Broad Institute Genomics Platform"/>
            <consortium name="The Broad Institute Genome Sequencing Center for Infectious Disease"/>
            <person name="Wu L."/>
            <person name="Ma J."/>
        </authorList>
    </citation>
    <scope>NUCLEOTIDE SEQUENCE [LARGE SCALE GENOMIC DNA]</scope>
    <source>
        <strain evidence="11">CCUG 61696</strain>
    </source>
</reference>
<organism evidence="10 11">
    <name type="scientific">Methylopila musalis</name>
    <dbReference type="NCBI Taxonomy" id="1134781"/>
    <lineage>
        <taxon>Bacteria</taxon>
        <taxon>Pseudomonadati</taxon>
        <taxon>Pseudomonadota</taxon>
        <taxon>Alphaproteobacteria</taxon>
        <taxon>Hyphomicrobiales</taxon>
        <taxon>Methylopilaceae</taxon>
        <taxon>Methylopila</taxon>
    </lineage>
</organism>
<feature type="transmembrane region" description="Helical" evidence="8">
    <location>
        <begin position="172"/>
        <end position="191"/>
    </location>
</feature>
<evidence type="ECO:0000256" key="8">
    <source>
        <dbReference type="SAM" id="Phobius"/>
    </source>
</evidence>
<keyword evidence="3 6" id="KW-0378">Hydrolase</keyword>
<comment type="similarity">
    <text evidence="6">Belongs to the peptidase M48 family.</text>
</comment>
<keyword evidence="4 6" id="KW-0862">Zinc</keyword>
<keyword evidence="11" id="KW-1185">Reference proteome</keyword>
<accession>A0ABW3ZBZ6</accession>
<evidence type="ECO:0000256" key="5">
    <source>
        <dbReference type="ARBA" id="ARBA00023049"/>
    </source>
</evidence>
<evidence type="ECO:0000256" key="7">
    <source>
        <dbReference type="SAM" id="MobiDB-lite"/>
    </source>
</evidence>
<proteinExistence type="inferred from homology"/>
<keyword evidence="1 6" id="KW-0645">Protease</keyword>
<protein>
    <submittedName>
        <fullName evidence="10">M48 family metallopeptidase</fullName>
    </submittedName>
</protein>
<evidence type="ECO:0000256" key="2">
    <source>
        <dbReference type="ARBA" id="ARBA00022723"/>
    </source>
</evidence>
<dbReference type="InterPro" id="IPR051156">
    <property type="entry name" value="Mito/Outer_Membr_Metalloprot"/>
</dbReference>
<evidence type="ECO:0000256" key="3">
    <source>
        <dbReference type="ARBA" id="ARBA00022801"/>
    </source>
</evidence>
<feature type="region of interest" description="Disordered" evidence="7">
    <location>
        <begin position="236"/>
        <end position="279"/>
    </location>
</feature>
<feature type="domain" description="Peptidase M48" evidence="9">
    <location>
        <begin position="93"/>
        <end position="270"/>
    </location>
</feature>
<dbReference type="PANTHER" id="PTHR22726:SF1">
    <property type="entry name" value="METALLOENDOPEPTIDASE OMA1, MITOCHONDRIAL"/>
    <property type="match status" value="1"/>
</dbReference>
<gene>
    <name evidence="10" type="ORF">ACFQ4O_17745</name>
</gene>
<evidence type="ECO:0000313" key="11">
    <source>
        <dbReference type="Proteomes" id="UP001597171"/>
    </source>
</evidence>
<evidence type="ECO:0000256" key="4">
    <source>
        <dbReference type="ARBA" id="ARBA00022833"/>
    </source>
</evidence>